<dbReference type="EMBL" id="CP002541">
    <property type="protein sequence ID" value="ADY12228.1"/>
    <property type="molecule type" value="Genomic_DNA"/>
</dbReference>
<organism evidence="2 3">
    <name type="scientific">Sphaerochaeta globosa (strain ATCC BAA-1886 / DSM 22777 / Buddy)</name>
    <name type="common">Spirochaeta sp. (strain Buddy)</name>
    <dbReference type="NCBI Taxonomy" id="158189"/>
    <lineage>
        <taxon>Bacteria</taxon>
        <taxon>Pseudomonadati</taxon>
        <taxon>Spirochaetota</taxon>
        <taxon>Spirochaetia</taxon>
        <taxon>Spirochaetales</taxon>
        <taxon>Sphaerochaetaceae</taxon>
        <taxon>Sphaerochaeta</taxon>
    </lineage>
</organism>
<proteinExistence type="predicted"/>
<reference evidence="3" key="1">
    <citation type="submission" date="2011-02" db="EMBL/GenBank/DDBJ databases">
        <title>Complete sequence of Spirochaeta sp. Buddy.</title>
        <authorList>
            <person name="Lucas S."/>
            <person name="Copeland A."/>
            <person name="Lapidus A."/>
            <person name="Cheng J.-F."/>
            <person name="Goodwin L."/>
            <person name="Pitluck S."/>
            <person name="Zeytun A."/>
            <person name="Detter J.C."/>
            <person name="Han C."/>
            <person name="Tapia R."/>
            <person name="Land M."/>
            <person name="Hauser L."/>
            <person name="Kyrpides N."/>
            <person name="Ivanova N."/>
            <person name="Mikhailova N."/>
            <person name="Pagani I."/>
            <person name="Ritalahti K.M."/>
            <person name="Loeffler F.E."/>
            <person name="Woyke T."/>
        </authorList>
    </citation>
    <scope>NUCLEOTIDE SEQUENCE [LARGE SCALE GENOMIC DNA]</scope>
    <source>
        <strain evidence="3">ATCC BAA-1886 / DSM 22777 / Buddy</strain>
    </source>
</reference>
<dbReference type="RefSeq" id="WP_013606081.1">
    <property type="nucleotide sequence ID" value="NC_015152.1"/>
</dbReference>
<dbReference type="Pfam" id="PF04230">
    <property type="entry name" value="PS_pyruv_trans"/>
    <property type="match status" value="1"/>
</dbReference>
<evidence type="ECO:0000259" key="1">
    <source>
        <dbReference type="Pfam" id="PF04230"/>
    </source>
</evidence>
<sequence length="381" mass="44127">MNKKIQAIAIITLNGYSNYGNRLQNYALQQVLLRYSNTVDTLLFEKRAASTHNTSSNSIHELLERLQKFSFSRLNKKVSTKVHSVLFAKQIQKNTNRRIANFKKFSETYIHEKNLRSTPGRMGDSLESQYEYFVVGSDQVWNPRFSEFSEAFFLTFAPPRKRVAYAPSFGIEKIPVEFQSAFYTWLKDVPFLSVRENSGAKIIKDLIGIDVPVLLDPTMLLAKEDWLTIAKQPSFAPTSAYILVYFLGHLPKDYERDIKRFAKKNEMELVFINDMRYQELYSIDPSEFVSLIYNSSFVFTDSFHGVAFSLILERPFLPYRRIGKTNTFSRIETLLGKFALAERISMQLENDNIWDIDFDKVRGVLLNERNCSASFLDACLT</sequence>
<name>F0RXV1_SPHGB</name>
<dbReference type="Proteomes" id="UP000008466">
    <property type="component" value="Chromosome"/>
</dbReference>
<dbReference type="InterPro" id="IPR007345">
    <property type="entry name" value="Polysacch_pyruvyl_Trfase"/>
</dbReference>
<dbReference type="eggNOG" id="COG1143">
    <property type="taxonomic scope" value="Bacteria"/>
</dbReference>
<dbReference type="AlphaFoldDB" id="F0RXV1"/>
<dbReference type="STRING" id="158189.SpiBuddy_0392"/>
<accession>F0RXV1</accession>
<keyword evidence="3" id="KW-1185">Reference proteome</keyword>
<protein>
    <recommendedName>
        <fullName evidence="1">Polysaccharide pyruvyl transferase domain-containing protein</fullName>
    </recommendedName>
</protein>
<feature type="domain" description="Polysaccharide pyruvyl transferase" evidence="1">
    <location>
        <begin position="18"/>
        <end position="318"/>
    </location>
</feature>
<dbReference type="KEGG" id="sbu:SpiBuddy_0392"/>
<gene>
    <name evidence="2" type="ordered locus">SpiBuddy_0392</name>
</gene>
<dbReference type="HOGENOM" id="CLU_025617_1_0_12"/>
<evidence type="ECO:0000313" key="3">
    <source>
        <dbReference type="Proteomes" id="UP000008466"/>
    </source>
</evidence>
<evidence type="ECO:0000313" key="2">
    <source>
        <dbReference type="EMBL" id="ADY12228.1"/>
    </source>
</evidence>